<feature type="coiled-coil region" evidence="1">
    <location>
        <begin position="139"/>
        <end position="173"/>
    </location>
</feature>
<evidence type="ECO:0000256" key="1">
    <source>
        <dbReference type="SAM" id="Coils"/>
    </source>
</evidence>
<sequence>MAHFIQNKHLIDDFYQTNIAREDDYDQLQSLLSSLLGNILLHNVQEVWKVSRHRGQQSESQYVIILDDGSHLCTCLWLINLPVYQIKNNEKDFFLSQSSLQHLEKVRQTPNIKQLQGPKQKFGFSMGYTKKALDYAIRADKLNELVNQLESFIEEMKEELSNDQENIDSIVKDLIQVKHKGRQPNRYKSGGEISQKRKKLFKIS</sequence>
<dbReference type="EMBL" id="BLAL01000246">
    <property type="protein sequence ID" value="GES96189.1"/>
    <property type="molecule type" value="Genomic_DNA"/>
</dbReference>
<proteinExistence type="predicted"/>
<dbReference type="Proteomes" id="UP000615446">
    <property type="component" value="Unassembled WGS sequence"/>
</dbReference>
<accession>A0A8H3LZU5</accession>
<evidence type="ECO:0000313" key="3">
    <source>
        <dbReference type="Proteomes" id="UP000615446"/>
    </source>
</evidence>
<gene>
    <name evidence="2" type="ORF">RCL2_002282900</name>
</gene>
<keyword evidence="1" id="KW-0175">Coiled coil</keyword>
<reference evidence="2" key="1">
    <citation type="submission" date="2019-10" db="EMBL/GenBank/DDBJ databases">
        <title>Conservation and host-specific expression of non-tandemly repeated heterogenous ribosome RNA gene in arbuscular mycorrhizal fungi.</title>
        <authorList>
            <person name="Maeda T."/>
            <person name="Kobayashi Y."/>
            <person name="Nakagawa T."/>
            <person name="Ezawa T."/>
            <person name="Yamaguchi K."/>
            <person name="Bino T."/>
            <person name="Nishimoto Y."/>
            <person name="Shigenobu S."/>
            <person name="Kawaguchi M."/>
        </authorList>
    </citation>
    <scope>NUCLEOTIDE SEQUENCE</scope>
    <source>
        <strain evidence="2">HR1</strain>
    </source>
</reference>
<dbReference type="OrthoDB" id="2410706at2759"/>
<evidence type="ECO:0000313" key="2">
    <source>
        <dbReference type="EMBL" id="GES96189.1"/>
    </source>
</evidence>
<comment type="caution">
    <text evidence="2">The sequence shown here is derived from an EMBL/GenBank/DDBJ whole genome shotgun (WGS) entry which is preliminary data.</text>
</comment>
<dbReference type="AlphaFoldDB" id="A0A8H3LZU5"/>
<protein>
    <submittedName>
        <fullName evidence="2">Uncharacterized protein</fullName>
    </submittedName>
</protein>
<name>A0A8H3LZU5_9GLOM</name>
<organism evidence="2 3">
    <name type="scientific">Rhizophagus clarus</name>
    <dbReference type="NCBI Taxonomy" id="94130"/>
    <lineage>
        <taxon>Eukaryota</taxon>
        <taxon>Fungi</taxon>
        <taxon>Fungi incertae sedis</taxon>
        <taxon>Mucoromycota</taxon>
        <taxon>Glomeromycotina</taxon>
        <taxon>Glomeromycetes</taxon>
        <taxon>Glomerales</taxon>
        <taxon>Glomeraceae</taxon>
        <taxon>Rhizophagus</taxon>
    </lineage>
</organism>